<dbReference type="EMBL" id="GBRH01182013">
    <property type="protein sequence ID" value="JAE15883.1"/>
    <property type="molecule type" value="Transcribed_RNA"/>
</dbReference>
<name>A0A0A9G5E0_ARUDO</name>
<evidence type="ECO:0000313" key="1">
    <source>
        <dbReference type="EMBL" id="JAE15883.1"/>
    </source>
</evidence>
<reference evidence="1" key="1">
    <citation type="submission" date="2014-09" db="EMBL/GenBank/DDBJ databases">
        <authorList>
            <person name="Magalhaes I.L.F."/>
            <person name="Oliveira U."/>
            <person name="Santos F.R."/>
            <person name="Vidigal T.H.D.A."/>
            <person name="Brescovit A.D."/>
            <person name="Santos A.J."/>
        </authorList>
    </citation>
    <scope>NUCLEOTIDE SEQUENCE</scope>
    <source>
        <tissue evidence="1">Shoot tissue taken approximately 20 cm above the soil surface</tissue>
    </source>
</reference>
<accession>A0A0A9G5E0</accession>
<reference evidence="1" key="2">
    <citation type="journal article" date="2015" name="Data Brief">
        <title>Shoot transcriptome of the giant reed, Arundo donax.</title>
        <authorList>
            <person name="Barrero R.A."/>
            <person name="Guerrero F.D."/>
            <person name="Moolhuijzen P."/>
            <person name="Goolsby J.A."/>
            <person name="Tidwell J."/>
            <person name="Bellgard S.E."/>
            <person name="Bellgard M.I."/>
        </authorList>
    </citation>
    <scope>NUCLEOTIDE SEQUENCE</scope>
    <source>
        <tissue evidence="1">Shoot tissue taken approximately 20 cm above the soil surface</tissue>
    </source>
</reference>
<protein>
    <submittedName>
        <fullName evidence="1">Uncharacterized protein</fullName>
    </submittedName>
</protein>
<proteinExistence type="predicted"/>
<sequence>MMVTVKTVKTVWFIAQNSKFEFD</sequence>
<dbReference type="AlphaFoldDB" id="A0A0A9G5E0"/>
<organism evidence="1">
    <name type="scientific">Arundo donax</name>
    <name type="common">Giant reed</name>
    <name type="synonym">Donax arundinaceus</name>
    <dbReference type="NCBI Taxonomy" id="35708"/>
    <lineage>
        <taxon>Eukaryota</taxon>
        <taxon>Viridiplantae</taxon>
        <taxon>Streptophyta</taxon>
        <taxon>Embryophyta</taxon>
        <taxon>Tracheophyta</taxon>
        <taxon>Spermatophyta</taxon>
        <taxon>Magnoliopsida</taxon>
        <taxon>Liliopsida</taxon>
        <taxon>Poales</taxon>
        <taxon>Poaceae</taxon>
        <taxon>PACMAD clade</taxon>
        <taxon>Arundinoideae</taxon>
        <taxon>Arundineae</taxon>
        <taxon>Arundo</taxon>
    </lineage>
</organism>